<dbReference type="GO" id="GO:0003959">
    <property type="term" value="F:NADPH dehydrogenase activity"/>
    <property type="evidence" value="ECO:0007669"/>
    <property type="project" value="TreeGrafter"/>
</dbReference>
<name>A0A517LDJ4_9PEZI</name>
<evidence type="ECO:0000313" key="3">
    <source>
        <dbReference type="Proteomes" id="UP000316270"/>
    </source>
</evidence>
<dbReference type="PANTHER" id="PTHR22893">
    <property type="entry name" value="NADH OXIDOREDUCTASE-RELATED"/>
    <property type="match status" value="1"/>
</dbReference>
<dbReference type="Proteomes" id="UP000316270">
    <property type="component" value="Chromosome 10"/>
</dbReference>
<accession>A0A517LDJ4</accession>
<dbReference type="Pfam" id="PF00724">
    <property type="entry name" value="Oxidored_FMN"/>
    <property type="match status" value="1"/>
</dbReference>
<evidence type="ECO:0000313" key="2">
    <source>
        <dbReference type="EMBL" id="QDS73711.1"/>
    </source>
</evidence>
<gene>
    <name evidence="2" type="ORF">FKW77_003442</name>
</gene>
<dbReference type="OrthoDB" id="276546at2759"/>
<organism evidence="2 3">
    <name type="scientific">Venturia effusa</name>
    <dbReference type="NCBI Taxonomy" id="50376"/>
    <lineage>
        <taxon>Eukaryota</taxon>
        <taxon>Fungi</taxon>
        <taxon>Dikarya</taxon>
        <taxon>Ascomycota</taxon>
        <taxon>Pezizomycotina</taxon>
        <taxon>Dothideomycetes</taxon>
        <taxon>Pleosporomycetidae</taxon>
        <taxon>Venturiales</taxon>
        <taxon>Venturiaceae</taxon>
        <taxon>Venturia</taxon>
    </lineage>
</organism>
<dbReference type="EMBL" id="CP042194">
    <property type="protein sequence ID" value="QDS73711.1"/>
    <property type="molecule type" value="Genomic_DNA"/>
</dbReference>
<dbReference type="InterPro" id="IPR001155">
    <property type="entry name" value="OxRdtase_FMN_N"/>
</dbReference>
<evidence type="ECO:0000259" key="1">
    <source>
        <dbReference type="Pfam" id="PF00724"/>
    </source>
</evidence>
<feature type="domain" description="NADH:flavin oxidoreductase/NADH oxidase N-terminal" evidence="1">
    <location>
        <begin position="5"/>
        <end position="354"/>
    </location>
</feature>
<proteinExistence type="predicted"/>
<dbReference type="STRING" id="50376.A0A517LDJ4"/>
<dbReference type="InterPro" id="IPR013785">
    <property type="entry name" value="Aldolase_TIM"/>
</dbReference>
<protein>
    <recommendedName>
        <fullName evidence="1">NADH:flavin oxidoreductase/NADH oxidase N-terminal domain-containing protein</fullName>
    </recommendedName>
</protein>
<keyword evidence="3" id="KW-1185">Reference proteome</keyword>
<dbReference type="FunFam" id="3.20.20.70:FF:000138">
    <property type="entry name" value="NADPH dehydrogenase 1"/>
    <property type="match status" value="1"/>
</dbReference>
<dbReference type="GO" id="GO:0010181">
    <property type="term" value="F:FMN binding"/>
    <property type="evidence" value="ECO:0007669"/>
    <property type="project" value="InterPro"/>
</dbReference>
<reference evidence="2 3" key="1">
    <citation type="submission" date="2019-07" db="EMBL/GenBank/DDBJ databases">
        <title>Finished genome of Venturia effusa.</title>
        <authorList>
            <person name="Young C.A."/>
            <person name="Cox M.P."/>
            <person name="Ganley A.R.D."/>
            <person name="David W.J."/>
        </authorList>
    </citation>
    <scope>NUCLEOTIDE SEQUENCE [LARGE SCALE GENOMIC DNA]</scope>
    <source>
        <strain evidence="3">albino</strain>
    </source>
</reference>
<dbReference type="PANTHER" id="PTHR22893:SF91">
    <property type="entry name" value="NADPH DEHYDROGENASE 2-RELATED"/>
    <property type="match status" value="1"/>
</dbReference>
<dbReference type="SUPFAM" id="SSF51395">
    <property type="entry name" value="FMN-linked oxidoreductases"/>
    <property type="match status" value="1"/>
</dbReference>
<dbReference type="InterPro" id="IPR045247">
    <property type="entry name" value="Oye-like"/>
</dbReference>
<dbReference type="CDD" id="cd02933">
    <property type="entry name" value="OYE_like_FMN"/>
    <property type="match status" value="1"/>
</dbReference>
<dbReference type="Gene3D" id="3.20.20.70">
    <property type="entry name" value="Aldolase class I"/>
    <property type="match status" value="1"/>
</dbReference>
<sequence length="388" mass="43652">MTVSKLFTPLQVGKMNLQHRLVMAPLTRFRADDNHVPILSMVKEYYAQRACVPGTLLVTEATYISPQAMGYPNAPGLFKDEQLKAWKEVTDAVHEKGSFIYCQLWAMGRAAVPAFMKSQGLDMISSSATSMDEKSETPRALTEEEIEDFIEAYADAAKAAVEVAGFDGVEIHAANGYLIDQFTQDTCNKRTDKWGGSIENRSRFATAVATAVVNAVGAERTGIRLSPWSTFQGMRMANPVPQFSHLINQLKPLNLAYLHLVESRIENNAPINTPEESWNRSKYTNIEALDSLAFAFQIWGKQSPIFLAGGYKPKDAFETVDGELKDTDVCIVFGRWWIANPDLAFRIREGIELNKYDRDTFYKAKSVDGYTDYKFSKEWVEKKGEFKL</sequence>
<dbReference type="AlphaFoldDB" id="A0A517LDJ4"/>